<dbReference type="EMBL" id="KN549245">
    <property type="protein sequence ID" value="KHJ99101.1"/>
    <property type="molecule type" value="Genomic_DNA"/>
</dbReference>
<evidence type="ECO:0000256" key="5">
    <source>
        <dbReference type="PIRSR" id="PIRSR604294-1"/>
    </source>
</evidence>
<gene>
    <name evidence="6" type="ORF">OESDEN_00925</name>
</gene>
<keyword evidence="2 5" id="KW-0479">Metal-binding</keyword>
<proteinExistence type="inferred from homology"/>
<feature type="binding site" evidence="5">
    <location>
        <position position="319"/>
    </location>
    <ligand>
        <name>Fe cation</name>
        <dbReference type="ChEBI" id="CHEBI:24875"/>
        <note>catalytic</note>
    </ligand>
</feature>
<feature type="binding site" evidence="5">
    <location>
        <position position="380"/>
    </location>
    <ligand>
        <name>Fe cation</name>
        <dbReference type="ChEBI" id="CHEBI:24875"/>
        <note>catalytic</note>
    </ligand>
</feature>
<evidence type="ECO:0000313" key="6">
    <source>
        <dbReference type="EMBL" id="KHJ99101.1"/>
    </source>
</evidence>
<dbReference type="PANTHER" id="PTHR10543">
    <property type="entry name" value="BETA-CAROTENE DIOXYGENASE"/>
    <property type="match status" value="1"/>
</dbReference>
<protein>
    <submittedName>
        <fullName evidence="6">Retinal pigment epithelial membrane protein</fullName>
    </submittedName>
</protein>
<dbReference type="AlphaFoldDB" id="A0A0B1TSM4"/>
<keyword evidence="7" id="KW-1185">Reference proteome</keyword>
<dbReference type="GO" id="GO:0010436">
    <property type="term" value="F:carotenoid dioxygenase activity"/>
    <property type="evidence" value="ECO:0007669"/>
    <property type="project" value="TreeGrafter"/>
</dbReference>
<name>A0A0B1TSM4_OESDE</name>
<feature type="binding site" evidence="5">
    <location>
        <position position="451"/>
    </location>
    <ligand>
        <name>Fe cation</name>
        <dbReference type="ChEBI" id="CHEBI:24875"/>
        <note>catalytic</note>
    </ligand>
</feature>
<dbReference type="Proteomes" id="UP000053660">
    <property type="component" value="Unassembled WGS sequence"/>
</dbReference>
<keyword evidence="4 5" id="KW-0408">Iron</keyword>
<accession>A0A0B1TSM4</accession>
<dbReference type="OrthoDB" id="407010at2759"/>
<dbReference type="InterPro" id="IPR004294">
    <property type="entry name" value="Carotenoid_Oase"/>
</dbReference>
<evidence type="ECO:0000256" key="2">
    <source>
        <dbReference type="ARBA" id="ARBA00022723"/>
    </source>
</evidence>
<dbReference type="GO" id="GO:0003834">
    <property type="term" value="F:beta-carotene 15,15'-dioxygenase activity"/>
    <property type="evidence" value="ECO:0007669"/>
    <property type="project" value="TreeGrafter"/>
</dbReference>
<sequence length="673" mass="76890">MIIPVDVSDTAKPGDDLLSTCEFATGCKAILKDDAFEFPRYCYGKNMKEYRYVYGANLGHNYETKQGVVKVDLKKRTSKVWHKDAADQMCAEPILVNQPDYIEEDEGVLLVPVVTTNENDTPYVVVLNAKTMEEEGRFLIPQSRIPLGFHAHYLKFKVTLEIDTESKAFAGHVPSWLKGTMLRNGPGMFKIADTEFRHWFDGMAYIQRYHFVDGKMFYSARYLESDDYKKNMKAQRIVTTSFGTRTFPDPCKTIFQRLASYFTPDEPLDNASVAFATVGDGVYALTESPYMVRIDIDTLDYLEKVDMRKYLSLHIYSAHYHSDAEGNLYNVGSMFGPSSRYVFAKTTNPLLGASEGHGMEKTELLGTVPAADPWAPAYYHSFGITENYFVLFESPERIRLRKVIFKNLLGATFNECMYYDPSLQVNVILFDRINRKQVDRKITSDAFFTFHHANSYEKDGFIVVDYCKYDNPGNFDDLILDHMRKGSLISKDRKLVPFLHRMIIPVNVSDTAKPGDDLLSTCEFANGCKAILKEDGSIHCTDVRMCDISFEMPRYCYGKNMKEYRYVYGSIAGHRNEPKQGVVKVDLKERTSKVWHKDAADQVCAEPILVNQPDYTEEDEGVLLVPVVTTNEKDTPYVVILNAKTMEEEGRFLIPQPRLPLGFHAHYVPRPEL</sequence>
<evidence type="ECO:0000256" key="3">
    <source>
        <dbReference type="ARBA" id="ARBA00023002"/>
    </source>
</evidence>
<organism evidence="6 7">
    <name type="scientific">Oesophagostomum dentatum</name>
    <name type="common">Nodular worm</name>
    <dbReference type="NCBI Taxonomy" id="61180"/>
    <lineage>
        <taxon>Eukaryota</taxon>
        <taxon>Metazoa</taxon>
        <taxon>Ecdysozoa</taxon>
        <taxon>Nematoda</taxon>
        <taxon>Chromadorea</taxon>
        <taxon>Rhabditida</taxon>
        <taxon>Rhabditina</taxon>
        <taxon>Rhabditomorpha</taxon>
        <taxon>Strongyloidea</taxon>
        <taxon>Strongylidae</taxon>
        <taxon>Oesophagostomum</taxon>
    </lineage>
</organism>
<dbReference type="PANTHER" id="PTHR10543:SF24">
    <property type="entry name" value="CAROTENOID ISOMEROOXYGENASE"/>
    <property type="match status" value="1"/>
</dbReference>
<dbReference type="GO" id="GO:0042574">
    <property type="term" value="P:retinal metabolic process"/>
    <property type="evidence" value="ECO:0007669"/>
    <property type="project" value="TreeGrafter"/>
</dbReference>
<evidence type="ECO:0000256" key="4">
    <source>
        <dbReference type="ARBA" id="ARBA00023004"/>
    </source>
</evidence>
<dbReference type="GO" id="GO:0016121">
    <property type="term" value="P:carotene catabolic process"/>
    <property type="evidence" value="ECO:0007669"/>
    <property type="project" value="TreeGrafter"/>
</dbReference>
<feature type="binding site" evidence="5">
    <location>
        <position position="664"/>
    </location>
    <ligand>
        <name>Fe cation</name>
        <dbReference type="ChEBI" id="CHEBI:24875"/>
        <note>catalytic</note>
    </ligand>
</feature>
<reference evidence="6 7" key="1">
    <citation type="submission" date="2014-03" db="EMBL/GenBank/DDBJ databases">
        <title>Draft genome of the hookworm Oesophagostomum dentatum.</title>
        <authorList>
            <person name="Mitreva M."/>
        </authorList>
    </citation>
    <scope>NUCLEOTIDE SEQUENCE [LARGE SCALE GENOMIC DNA]</scope>
    <source>
        <strain evidence="6 7">OD-Hann</strain>
    </source>
</reference>
<dbReference type="Pfam" id="PF03055">
    <property type="entry name" value="RPE65"/>
    <property type="match status" value="2"/>
</dbReference>
<evidence type="ECO:0000256" key="1">
    <source>
        <dbReference type="ARBA" id="ARBA00006787"/>
    </source>
</evidence>
<comment type="similarity">
    <text evidence="1">Belongs to the carotenoid oxygenase family.</text>
</comment>
<keyword evidence="3" id="KW-0560">Oxidoreductase</keyword>
<evidence type="ECO:0000313" key="7">
    <source>
        <dbReference type="Proteomes" id="UP000053660"/>
    </source>
</evidence>
<dbReference type="GO" id="GO:0046872">
    <property type="term" value="F:metal ion binding"/>
    <property type="evidence" value="ECO:0007669"/>
    <property type="project" value="UniProtKB-KW"/>
</dbReference>
<comment type="cofactor">
    <cofactor evidence="5">
        <name>Fe(2+)</name>
        <dbReference type="ChEBI" id="CHEBI:29033"/>
    </cofactor>
    <text evidence="5">Binds 1 Fe(2+) ion per subunit.</text>
</comment>